<evidence type="ECO:0000256" key="1">
    <source>
        <dbReference type="ARBA" id="ARBA00010562"/>
    </source>
</evidence>
<keyword evidence="2" id="KW-1277">Toxin-antitoxin system</keyword>
<dbReference type="PANTHER" id="PTHR38781:SF1">
    <property type="entry name" value="ANTITOXIN DINJ-RELATED"/>
    <property type="match status" value="1"/>
</dbReference>
<evidence type="ECO:0000313" key="4">
    <source>
        <dbReference type="Proteomes" id="UP000321569"/>
    </source>
</evidence>
<evidence type="ECO:0000313" key="3">
    <source>
        <dbReference type="EMBL" id="GEP72474.1"/>
    </source>
</evidence>
<accession>A0A512PMQ0</accession>
<dbReference type="GO" id="GO:0006351">
    <property type="term" value="P:DNA-templated transcription"/>
    <property type="evidence" value="ECO:0007669"/>
    <property type="project" value="TreeGrafter"/>
</dbReference>
<dbReference type="Proteomes" id="UP000321569">
    <property type="component" value="Unassembled WGS sequence"/>
</dbReference>
<dbReference type="STRING" id="1423795.FD12_GL001241"/>
<dbReference type="RefSeq" id="WP_225427284.1">
    <property type="nucleotide sequence ID" value="NZ_BKAM01000019.1"/>
</dbReference>
<name>A0A512PMQ0_9LACO</name>
<protein>
    <submittedName>
        <fullName evidence="3">DNA-damage-inducible protein J</fullName>
    </submittedName>
</protein>
<comment type="similarity">
    <text evidence="1">Belongs to the RelB/DinJ antitoxin family.</text>
</comment>
<reference evidence="3 4" key="1">
    <citation type="submission" date="2019-07" db="EMBL/GenBank/DDBJ databases">
        <title>Whole genome shotgun sequence of Lactobacillus rapi NBRC 109618.</title>
        <authorList>
            <person name="Hosoyama A."/>
            <person name="Uohara A."/>
            <person name="Ohji S."/>
            <person name="Ichikawa N."/>
        </authorList>
    </citation>
    <scope>NUCLEOTIDE SEQUENCE [LARGE SCALE GENOMIC DNA]</scope>
    <source>
        <strain evidence="3 4">NBRC 109618</strain>
    </source>
</reference>
<dbReference type="EMBL" id="BKAM01000019">
    <property type="protein sequence ID" value="GEP72474.1"/>
    <property type="molecule type" value="Genomic_DNA"/>
</dbReference>
<dbReference type="AlphaFoldDB" id="A0A512PMQ0"/>
<organism evidence="3 4">
    <name type="scientific">Lentilactobacillus rapi</name>
    <dbReference type="NCBI Taxonomy" id="481723"/>
    <lineage>
        <taxon>Bacteria</taxon>
        <taxon>Bacillati</taxon>
        <taxon>Bacillota</taxon>
        <taxon>Bacilli</taxon>
        <taxon>Lactobacillales</taxon>
        <taxon>Lactobacillaceae</taxon>
        <taxon>Lentilactobacillus</taxon>
    </lineage>
</organism>
<comment type="caution">
    <text evidence="3">The sequence shown here is derived from an EMBL/GenBank/DDBJ whole genome shotgun (WGS) entry which is preliminary data.</text>
</comment>
<dbReference type="GO" id="GO:0006355">
    <property type="term" value="P:regulation of DNA-templated transcription"/>
    <property type="evidence" value="ECO:0007669"/>
    <property type="project" value="InterPro"/>
</dbReference>
<evidence type="ECO:0000256" key="2">
    <source>
        <dbReference type="ARBA" id="ARBA00022649"/>
    </source>
</evidence>
<dbReference type="Gene3D" id="1.10.1220.10">
    <property type="entry name" value="Met repressor-like"/>
    <property type="match status" value="1"/>
</dbReference>
<dbReference type="NCBIfam" id="TIGR02384">
    <property type="entry name" value="RelB_DinJ"/>
    <property type="match status" value="1"/>
</dbReference>
<dbReference type="InterPro" id="IPR013321">
    <property type="entry name" value="Arc_rbn_hlx_hlx"/>
</dbReference>
<sequence>MAPEKVPVSFKVDKNDKEEASEIYNELGMNLTTAFNMFLKKTIAEGGLPFEPRDPFYSKENMDELRRRAKDVEKGNFHKHRLIDDEK</sequence>
<dbReference type="PANTHER" id="PTHR38781">
    <property type="entry name" value="ANTITOXIN DINJ-RELATED"/>
    <property type="match status" value="1"/>
</dbReference>
<dbReference type="InterPro" id="IPR007337">
    <property type="entry name" value="RelB/DinJ"/>
</dbReference>
<proteinExistence type="inferred from homology"/>
<gene>
    <name evidence="3" type="ORF">LRA02_13420</name>
</gene>
<dbReference type="Pfam" id="PF04221">
    <property type="entry name" value="RelB"/>
    <property type="match status" value="1"/>
</dbReference>